<keyword evidence="1 3" id="KW-0963">Cytoplasm</keyword>
<dbReference type="Proteomes" id="UP000830236">
    <property type="component" value="Chromosome"/>
</dbReference>
<dbReference type="InterPro" id="IPR035956">
    <property type="entry name" value="RimP_N_sf"/>
</dbReference>
<dbReference type="KEGG" id="agh:M3I41_05565"/>
<sequence>MAPEAKGNRKQAPAEVTQILAPVVSENGLMLLETELTKAGKYSTLRVIVDLPEGPGDVDLDTIEQVARQISDALDEADPIKGSYQLEVSSAGAERELRDAREFGRAVGRLAQIKTEAGEVFGRVLSVSETGVEVETKTATQLVPFMQIIKAQQVVDLSGAL</sequence>
<dbReference type="HAMAP" id="MF_01077">
    <property type="entry name" value="RimP"/>
    <property type="match status" value="1"/>
</dbReference>
<evidence type="ECO:0000256" key="3">
    <source>
        <dbReference type="HAMAP-Rule" id="MF_01077"/>
    </source>
</evidence>
<protein>
    <recommendedName>
        <fullName evidence="3">Ribosome maturation factor RimP</fullName>
    </recommendedName>
</protein>
<comment type="function">
    <text evidence="3">Required for maturation of 30S ribosomal subunits.</text>
</comment>
<dbReference type="GO" id="GO:0000028">
    <property type="term" value="P:ribosomal small subunit assembly"/>
    <property type="evidence" value="ECO:0007669"/>
    <property type="project" value="TreeGrafter"/>
</dbReference>
<dbReference type="AlphaFoldDB" id="A0A9E7DBV5"/>
<organism evidence="5 6">
    <name type="scientific">Actinomyces graevenitzii</name>
    <dbReference type="NCBI Taxonomy" id="55565"/>
    <lineage>
        <taxon>Bacteria</taxon>
        <taxon>Bacillati</taxon>
        <taxon>Actinomycetota</taxon>
        <taxon>Actinomycetes</taxon>
        <taxon>Actinomycetales</taxon>
        <taxon>Actinomycetaceae</taxon>
        <taxon>Actinomyces</taxon>
    </lineage>
</organism>
<dbReference type="CDD" id="cd01734">
    <property type="entry name" value="YlxS_C"/>
    <property type="match status" value="1"/>
</dbReference>
<evidence type="ECO:0000313" key="5">
    <source>
        <dbReference type="EMBL" id="UQF79081.1"/>
    </source>
</evidence>
<dbReference type="PANTHER" id="PTHR33867">
    <property type="entry name" value="RIBOSOME MATURATION FACTOR RIMP"/>
    <property type="match status" value="1"/>
</dbReference>
<comment type="similarity">
    <text evidence="3">Belongs to the RimP family.</text>
</comment>
<evidence type="ECO:0000256" key="1">
    <source>
        <dbReference type="ARBA" id="ARBA00022490"/>
    </source>
</evidence>
<dbReference type="Pfam" id="PF02576">
    <property type="entry name" value="RimP_N"/>
    <property type="match status" value="1"/>
</dbReference>
<dbReference type="EMBL" id="CP097095">
    <property type="protein sequence ID" value="UQF79081.1"/>
    <property type="molecule type" value="Genomic_DNA"/>
</dbReference>
<dbReference type="SUPFAM" id="SSF75420">
    <property type="entry name" value="YhbC-like, N-terminal domain"/>
    <property type="match status" value="1"/>
</dbReference>
<dbReference type="PANTHER" id="PTHR33867:SF1">
    <property type="entry name" value="RIBOSOME MATURATION FACTOR RIMP"/>
    <property type="match status" value="1"/>
</dbReference>
<keyword evidence="2 3" id="KW-0690">Ribosome biogenesis</keyword>
<evidence type="ECO:0000256" key="2">
    <source>
        <dbReference type="ARBA" id="ARBA00022517"/>
    </source>
</evidence>
<reference evidence="5" key="1">
    <citation type="submission" date="2022-05" db="EMBL/GenBank/DDBJ databases">
        <title>Using nanopore sequencing to obtain complete genomes from saliva samples.</title>
        <authorList>
            <person name="Baker J.L."/>
        </authorList>
    </citation>
    <scope>NUCLEOTIDE SEQUENCE</scope>
    <source>
        <strain evidence="5">JCVI-JB-Ag32</strain>
    </source>
</reference>
<evidence type="ECO:0000259" key="4">
    <source>
        <dbReference type="Pfam" id="PF02576"/>
    </source>
</evidence>
<gene>
    <name evidence="3" type="primary">rimP</name>
    <name evidence="5" type="ORF">M3I41_05565</name>
</gene>
<dbReference type="InterPro" id="IPR028989">
    <property type="entry name" value="RimP_N"/>
</dbReference>
<accession>A0A9E7DBV5</accession>
<dbReference type="GO" id="GO:0006412">
    <property type="term" value="P:translation"/>
    <property type="evidence" value="ECO:0007669"/>
    <property type="project" value="TreeGrafter"/>
</dbReference>
<name>A0A9E7DBV5_9ACTO</name>
<dbReference type="Gene3D" id="3.30.300.70">
    <property type="entry name" value="RimP-like superfamily, N-terminal"/>
    <property type="match status" value="1"/>
</dbReference>
<dbReference type="GO" id="GO:0005829">
    <property type="term" value="C:cytosol"/>
    <property type="evidence" value="ECO:0007669"/>
    <property type="project" value="TreeGrafter"/>
</dbReference>
<proteinExistence type="inferred from homology"/>
<feature type="domain" description="Ribosome maturation factor RimP N-terminal" evidence="4">
    <location>
        <begin position="19"/>
        <end position="94"/>
    </location>
</feature>
<comment type="subcellular location">
    <subcellularLocation>
        <location evidence="3">Cytoplasm</location>
    </subcellularLocation>
</comment>
<dbReference type="InterPro" id="IPR028998">
    <property type="entry name" value="RimP_C"/>
</dbReference>
<dbReference type="InterPro" id="IPR003728">
    <property type="entry name" value="Ribosome_maturation_RimP"/>
</dbReference>
<evidence type="ECO:0000313" key="6">
    <source>
        <dbReference type="Proteomes" id="UP000830236"/>
    </source>
</evidence>